<dbReference type="Pfam" id="PF11452">
    <property type="entry name" value="DUF3000"/>
    <property type="match status" value="1"/>
</dbReference>
<comment type="caution">
    <text evidence="1">The sequence shown here is derived from an EMBL/GenBank/DDBJ whole genome shotgun (WGS) entry which is preliminary data.</text>
</comment>
<dbReference type="InterPro" id="IPR021555">
    <property type="entry name" value="DUF3000"/>
</dbReference>
<dbReference type="Proteomes" id="UP001589862">
    <property type="component" value="Unassembled WGS sequence"/>
</dbReference>
<accession>A0ABV6P6Y7</accession>
<dbReference type="EMBL" id="JBHLUB010000001">
    <property type="protein sequence ID" value="MFC0580899.1"/>
    <property type="molecule type" value="Genomic_DNA"/>
</dbReference>
<protein>
    <submittedName>
        <fullName evidence="1">DUF3000 domain-containing protein</fullName>
    </submittedName>
</protein>
<proteinExistence type="predicted"/>
<evidence type="ECO:0000313" key="2">
    <source>
        <dbReference type="Proteomes" id="UP001589862"/>
    </source>
</evidence>
<gene>
    <name evidence="1" type="ORF">ACFFFR_00640</name>
</gene>
<name>A0ABV6P6Y7_9MICC</name>
<organism evidence="1 2">
    <name type="scientific">Micrococcoides hystricis</name>
    <dbReference type="NCBI Taxonomy" id="1572761"/>
    <lineage>
        <taxon>Bacteria</taxon>
        <taxon>Bacillati</taxon>
        <taxon>Actinomycetota</taxon>
        <taxon>Actinomycetes</taxon>
        <taxon>Micrococcales</taxon>
        <taxon>Micrococcaceae</taxon>
        <taxon>Micrococcoides</taxon>
    </lineage>
</organism>
<dbReference type="RefSeq" id="WP_377457303.1">
    <property type="nucleotide sequence ID" value="NZ_JBHLUB010000001.1"/>
</dbReference>
<sequence>MSVHHDSSAVPAVFRDALGQLRTAHGSPQVRLVEIPAPQGLAPYAIALEAEIDATQNAPSPENVTDLYPESGTPLRAHGRFVLLYDPAGSPVWDGQFRIVTFIRTTTDAEMSFDPLLGQVAWSWLVEALESNGCHYRAAGAAATRVLAEHFGTLADRPDQTDLEVRASWTPEENFGAHLQAWTAMLCAFAGVPELPDGVTALPFIRRN</sequence>
<keyword evidence="2" id="KW-1185">Reference proteome</keyword>
<evidence type="ECO:0000313" key="1">
    <source>
        <dbReference type="EMBL" id="MFC0580899.1"/>
    </source>
</evidence>
<reference evidence="1 2" key="1">
    <citation type="submission" date="2024-09" db="EMBL/GenBank/DDBJ databases">
        <authorList>
            <person name="Sun Q."/>
            <person name="Mori K."/>
        </authorList>
    </citation>
    <scope>NUCLEOTIDE SEQUENCE [LARGE SCALE GENOMIC DNA]</scope>
    <source>
        <strain evidence="1 2">NCAIM B.02604</strain>
    </source>
</reference>